<feature type="transmembrane region" description="Helical" evidence="1">
    <location>
        <begin position="162"/>
        <end position="186"/>
    </location>
</feature>
<dbReference type="Pfam" id="PF12679">
    <property type="entry name" value="ABC2_membrane_2"/>
    <property type="match status" value="1"/>
</dbReference>
<feature type="transmembrane region" description="Helical" evidence="1">
    <location>
        <begin position="193"/>
        <end position="213"/>
    </location>
</feature>
<dbReference type="EMBL" id="CP094970">
    <property type="protein sequence ID" value="UYM07087.1"/>
    <property type="molecule type" value="Genomic_DNA"/>
</dbReference>
<proteinExistence type="predicted"/>
<feature type="transmembrane region" description="Helical" evidence="1">
    <location>
        <begin position="245"/>
        <end position="267"/>
    </location>
</feature>
<name>A0AA46TKP8_9ACTN</name>
<keyword evidence="1" id="KW-1133">Transmembrane helix</keyword>
<keyword evidence="1" id="KW-0472">Membrane</keyword>
<dbReference type="Proteomes" id="UP001164390">
    <property type="component" value="Chromosome"/>
</dbReference>
<keyword evidence="1" id="KW-0812">Transmembrane</keyword>
<feature type="transmembrane region" description="Helical" evidence="1">
    <location>
        <begin position="72"/>
        <end position="96"/>
    </location>
</feature>
<gene>
    <name evidence="2" type="ORF">L0C25_08430</name>
</gene>
<feature type="transmembrane region" description="Helical" evidence="1">
    <location>
        <begin position="38"/>
        <end position="60"/>
    </location>
</feature>
<dbReference type="AlphaFoldDB" id="A0AA46TKP8"/>
<reference evidence="2" key="1">
    <citation type="submission" date="2022-01" db="EMBL/GenBank/DDBJ databases">
        <title>Nocardioidaceae gen. sp. A5X3R13.</title>
        <authorList>
            <person name="Lopez Marin M.A."/>
            <person name="Uhlik O."/>
        </authorList>
    </citation>
    <scope>NUCLEOTIDE SEQUENCE</scope>
    <source>
        <strain evidence="2">A5X3R13</strain>
    </source>
</reference>
<dbReference type="KEGG" id="sgrg:L0C25_08430"/>
<dbReference type="RefSeq" id="WP_271636031.1">
    <property type="nucleotide sequence ID" value="NZ_CP094970.1"/>
</dbReference>
<dbReference type="GO" id="GO:0005886">
    <property type="term" value="C:plasma membrane"/>
    <property type="evidence" value="ECO:0007669"/>
    <property type="project" value="UniProtKB-SubCell"/>
</dbReference>
<evidence type="ECO:0000313" key="2">
    <source>
        <dbReference type="EMBL" id="UYM07087.1"/>
    </source>
</evidence>
<keyword evidence="3" id="KW-1185">Reference proteome</keyword>
<protein>
    <submittedName>
        <fullName evidence="2">ABC transporter permease</fullName>
    </submittedName>
</protein>
<evidence type="ECO:0000313" key="3">
    <source>
        <dbReference type="Proteomes" id="UP001164390"/>
    </source>
</evidence>
<accession>A0AA46TKP8</accession>
<organism evidence="2 3">
    <name type="scientific">Solicola gregarius</name>
    <dbReference type="NCBI Taxonomy" id="2908642"/>
    <lineage>
        <taxon>Bacteria</taxon>
        <taxon>Bacillati</taxon>
        <taxon>Actinomycetota</taxon>
        <taxon>Actinomycetes</taxon>
        <taxon>Propionibacteriales</taxon>
        <taxon>Nocardioidaceae</taxon>
        <taxon>Solicola</taxon>
    </lineage>
</organism>
<feature type="transmembrane region" description="Helical" evidence="1">
    <location>
        <begin position="117"/>
        <end position="142"/>
    </location>
</feature>
<dbReference type="GO" id="GO:0140359">
    <property type="term" value="F:ABC-type transporter activity"/>
    <property type="evidence" value="ECO:0007669"/>
    <property type="project" value="InterPro"/>
</dbReference>
<sequence length="271" mass="28041">MTAIEATRAPVRTQAGNPGLSNALHAEWIKLWSVRSSVWTMVALLGFGAGLTALICATTADGIASGEAGEPAGAFITWGMMIAQVTAVVLGVLAVSNEYGNGMIRTTLTATPRRKRVLLAKSAVLAAVLFVGGTVTAFAGYFAGNPFLDAEGVGLSLGDDGVIRAMFGSGLYLAALGLFSAALAFLVRHTAAAISIALALIFVVGNLVLLVPGQTGDWLMKLMPGNAGSNISTVVNFNPDLLAPWTGFGVFCLETAVLFAFAAMRFVRRDA</sequence>
<evidence type="ECO:0000256" key="1">
    <source>
        <dbReference type="SAM" id="Phobius"/>
    </source>
</evidence>